<dbReference type="EMBL" id="JH712535">
    <property type="protein sequence ID" value="EFO18676.1"/>
    <property type="molecule type" value="Genomic_DNA"/>
</dbReference>
<dbReference type="GeneID" id="9947261"/>
<evidence type="ECO:0000313" key="1">
    <source>
        <dbReference type="EMBL" id="EFO18676.1"/>
    </source>
</evidence>
<reference evidence="1" key="1">
    <citation type="submission" date="2012-04" db="EMBL/GenBank/DDBJ databases">
        <title>The Genome Sequence of Loa loa.</title>
        <authorList>
            <consortium name="The Broad Institute Genome Sequencing Platform"/>
            <consortium name="Broad Institute Genome Sequencing Center for Infectious Disease"/>
            <person name="Nutman T.B."/>
            <person name="Fink D.L."/>
            <person name="Russ C."/>
            <person name="Young S."/>
            <person name="Zeng Q."/>
            <person name="Gargeya S."/>
            <person name="Alvarado L."/>
            <person name="Berlin A."/>
            <person name="Chapman S.B."/>
            <person name="Chen Z."/>
            <person name="Freedman E."/>
            <person name="Gellesch M."/>
            <person name="Goldberg J."/>
            <person name="Griggs A."/>
            <person name="Gujja S."/>
            <person name="Heilman E.R."/>
            <person name="Heiman D."/>
            <person name="Howarth C."/>
            <person name="Mehta T."/>
            <person name="Neiman D."/>
            <person name="Pearson M."/>
            <person name="Roberts A."/>
            <person name="Saif S."/>
            <person name="Shea T."/>
            <person name="Shenoy N."/>
            <person name="Sisk P."/>
            <person name="Stolte C."/>
            <person name="Sykes S."/>
            <person name="White J."/>
            <person name="Yandava C."/>
            <person name="Haas B."/>
            <person name="Henn M.R."/>
            <person name="Nusbaum C."/>
            <person name="Birren B."/>
        </authorList>
    </citation>
    <scope>NUCLEOTIDE SEQUENCE [LARGE SCALE GENOMIC DNA]</scope>
</reference>
<dbReference type="AlphaFoldDB" id="A0A1S0TR97"/>
<proteinExistence type="predicted"/>
<name>A0A1S0TR97_LOALO</name>
<dbReference type="KEGG" id="loa:LOAG_09820"/>
<gene>
    <name evidence="1" type="ORF">LOAG_09820</name>
</gene>
<organism evidence="1">
    <name type="scientific">Loa loa</name>
    <name type="common">Eye worm</name>
    <name type="synonym">Filaria loa</name>
    <dbReference type="NCBI Taxonomy" id="7209"/>
    <lineage>
        <taxon>Eukaryota</taxon>
        <taxon>Metazoa</taxon>
        <taxon>Ecdysozoa</taxon>
        <taxon>Nematoda</taxon>
        <taxon>Chromadorea</taxon>
        <taxon>Rhabditida</taxon>
        <taxon>Spirurina</taxon>
        <taxon>Spiruromorpha</taxon>
        <taxon>Filarioidea</taxon>
        <taxon>Onchocercidae</taxon>
        <taxon>Loa</taxon>
    </lineage>
</organism>
<sequence length="50" mass="5233">MNENQRQGGSFSSELGYGGRVDTDCGVGICVLSGHVDARFASSLVENRGV</sequence>
<protein>
    <submittedName>
        <fullName evidence="1">Uncharacterized protein</fullName>
    </submittedName>
</protein>
<dbReference type="RefSeq" id="XP_003145395.1">
    <property type="nucleotide sequence ID" value="XM_003145347.1"/>
</dbReference>
<dbReference type="InParanoid" id="A0A1S0TR97"/>
<accession>A0A1S0TR97</accession>
<dbReference type="CTD" id="9947261"/>